<dbReference type="GO" id="GO:0005777">
    <property type="term" value="C:peroxisome"/>
    <property type="evidence" value="ECO:0007669"/>
    <property type="project" value="TreeGrafter"/>
</dbReference>
<evidence type="ECO:0000256" key="13">
    <source>
        <dbReference type="SAM" id="MobiDB-lite"/>
    </source>
</evidence>
<dbReference type="GO" id="GO:0035529">
    <property type="term" value="F:NADH pyrophosphatase activity"/>
    <property type="evidence" value="ECO:0007669"/>
    <property type="project" value="TreeGrafter"/>
</dbReference>
<dbReference type="InterPro" id="IPR015797">
    <property type="entry name" value="NUDIX_hydrolase-like_dom_sf"/>
</dbReference>
<dbReference type="AlphaFoldDB" id="A0A7K4TK22"/>
<evidence type="ECO:0000256" key="7">
    <source>
        <dbReference type="ARBA" id="ARBA00023211"/>
    </source>
</evidence>
<evidence type="ECO:0000256" key="4">
    <source>
        <dbReference type="ARBA" id="ARBA00022723"/>
    </source>
</evidence>
<evidence type="ECO:0000256" key="10">
    <source>
        <dbReference type="ARBA" id="ARBA00093415"/>
    </source>
</evidence>
<evidence type="ECO:0000256" key="1">
    <source>
        <dbReference type="ARBA" id="ARBA00001936"/>
    </source>
</evidence>
<dbReference type="GO" id="GO:0005829">
    <property type="term" value="C:cytosol"/>
    <property type="evidence" value="ECO:0007669"/>
    <property type="project" value="TreeGrafter"/>
</dbReference>
<keyword evidence="6" id="KW-0460">Magnesium</keyword>
<evidence type="ECO:0000256" key="9">
    <source>
        <dbReference type="ARBA" id="ARBA00093205"/>
    </source>
</evidence>
<name>A0A7K4TK22_9CHAR</name>
<dbReference type="GO" id="GO:0140933">
    <property type="term" value="F:5'-(N(7)-methylguanosine 5'-triphospho)-[mRNA] hydrolase activity"/>
    <property type="evidence" value="ECO:0007669"/>
    <property type="project" value="UniProtKB-EC"/>
</dbReference>
<evidence type="ECO:0000313" key="16">
    <source>
        <dbReference type="Proteomes" id="UP000574691"/>
    </source>
</evidence>
<comment type="cofactor">
    <cofactor evidence="2">
        <name>Mg(2+)</name>
        <dbReference type="ChEBI" id="CHEBI:18420"/>
    </cofactor>
</comment>
<evidence type="ECO:0000256" key="2">
    <source>
        <dbReference type="ARBA" id="ARBA00001946"/>
    </source>
</evidence>
<feature type="non-terminal residue" evidence="15">
    <location>
        <position position="240"/>
    </location>
</feature>
<evidence type="ECO:0000259" key="14">
    <source>
        <dbReference type="PROSITE" id="PS51462"/>
    </source>
</evidence>
<feature type="non-terminal residue" evidence="15">
    <location>
        <position position="1"/>
    </location>
</feature>
<gene>
    <name evidence="15" type="primary">Nudt17</name>
    <name evidence="15" type="ORF">BURBIS_R15104</name>
</gene>
<dbReference type="Pfam" id="PF00293">
    <property type="entry name" value="NUDIX"/>
    <property type="match status" value="1"/>
</dbReference>
<dbReference type="InterPro" id="IPR000086">
    <property type="entry name" value="NUDIX_hydrolase_dom"/>
</dbReference>
<accession>A0A7K4TK22</accession>
<comment type="function">
    <text evidence="10">Acts as a decapping enzyme capable of hydrolyzing monomethylated capped RNAs (in vitro). Hydrolyzes monomethylated capped RNA after alpha and beta phosphates to form N(7)-methyl-GDP. Shows low activity towards unmethylated capped RNA.</text>
</comment>
<dbReference type="EC" id="3.6.1.62" evidence="8"/>
<evidence type="ECO:0000256" key="5">
    <source>
        <dbReference type="ARBA" id="ARBA00022801"/>
    </source>
</evidence>
<evidence type="ECO:0000256" key="12">
    <source>
        <dbReference type="ARBA" id="ARBA00093663"/>
    </source>
</evidence>
<sequence>LQCRHHPAVPSRPLSPQRPPFCPAKRLAEQPATAIPAELRGRGVAAGVAVLLQASTGHILLTRRAPTLSIFPNVWVPPGESLLDVGLRELEEETGLRLEAGTFSWRMLGLWESIYPPMLSRGLPRRHHIVTYLLLLSTEPHQQLEARMCPSESEVSAYAWLEPPVLEAIAATEDGAESLGNVPSALPATINITELRAGSSSTTQLPTATFLNTAPAEGEDVERVSTGTKFALGLWLESLG</sequence>
<comment type="cofactor">
    <cofactor evidence="1">
        <name>Mn(2+)</name>
        <dbReference type="ChEBI" id="CHEBI:29035"/>
    </cofactor>
</comment>
<comment type="similarity">
    <text evidence="3">Belongs to the Nudix hydrolase family.</text>
</comment>
<proteinExistence type="inferred from homology"/>
<dbReference type="InterPro" id="IPR033716">
    <property type="entry name" value="Nudt17_dom"/>
</dbReference>
<comment type="caution">
    <text evidence="15">The sequence shown here is derived from an EMBL/GenBank/DDBJ whole genome shotgun (WGS) entry which is preliminary data.</text>
</comment>
<dbReference type="PANTHER" id="PTHR42904:SF1">
    <property type="entry name" value="NUCLEOSIDE DIPHOSPHATE-LINKED MOIETY X MOTIF 17"/>
    <property type="match status" value="1"/>
</dbReference>
<dbReference type="EMBL" id="VYXH01012384">
    <property type="protein sequence ID" value="NWQ98348.1"/>
    <property type="molecule type" value="Genomic_DNA"/>
</dbReference>
<reference evidence="15 16" key="1">
    <citation type="submission" date="2019-09" db="EMBL/GenBank/DDBJ databases">
        <title>Bird 10,000 Genomes (B10K) Project - Family phase.</title>
        <authorList>
            <person name="Zhang G."/>
        </authorList>
    </citation>
    <scope>NUCLEOTIDE SEQUENCE [LARGE SCALE GENOMIC DNA]</scope>
    <source>
        <strain evidence="15">B10K-DU-001-64</strain>
        <tissue evidence="15">Muscle</tissue>
    </source>
</reference>
<evidence type="ECO:0000313" key="15">
    <source>
        <dbReference type="EMBL" id="NWQ98348.1"/>
    </source>
</evidence>
<dbReference type="PROSITE" id="PS51462">
    <property type="entry name" value="NUDIX"/>
    <property type="match status" value="1"/>
</dbReference>
<organism evidence="15 16">
    <name type="scientific">Burhinus bistriatus</name>
    <dbReference type="NCBI Taxonomy" id="240201"/>
    <lineage>
        <taxon>Eukaryota</taxon>
        <taxon>Metazoa</taxon>
        <taxon>Chordata</taxon>
        <taxon>Craniata</taxon>
        <taxon>Vertebrata</taxon>
        <taxon>Euteleostomi</taxon>
        <taxon>Archelosauria</taxon>
        <taxon>Archosauria</taxon>
        <taxon>Dinosauria</taxon>
        <taxon>Saurischia</taxon>
        <taxon>Theropoda</taxon>
        <taxon>Coelurosauria</taxon>
        <taxon>Aves</taxon>
        <taxon>Neognathae</taxon>
        <taxon>Neoaves</taxon>
        <taxon>Charadriiformes</taxon>
        <taxon>Burhinidae</taxon>
        <taxon>Burhinus</taxon>
    </lineage>
</organism>
<protein>
    <recommendedName>
        <fullName evidence="11">m7GpppN-mRNA hydrolase NUDT17</fullName>
        <ecNumber evidence="8">3.6.1.62</ecNumber>
    </recommendedName>
    <alternativeName>
        <fullName evidence="12">Nucleoside diphosphate-linked moiety X motif 17</fullName>
    </alternativeName>
</protein>
<keyword evidence="5" id="KW-0378">Hydrolase</keyword>
<keyword evidence="4" id="KW-0479">Metal-binding</keyword>
<dbReference type="GO" id="GO:0019677">
    <property type="term" value="P:NAD+ catabolic process"/>
    <property type="evidence" value="ECO:0007669"/>
    <property type="project" value="TreeGrafter"/>
</dbReference>
<dbReference type="InterPro" id="IPR050241">
    <property type="entry name" value="NAD-cap_RNA_hydrolase_NudC"/>
</dbReference>
<evidence type="ECO:0000256" key="8">
    <source>
        <dbReference type="ARBA" id="ARBA00026102"/>
    </source>
</evidence>
<evidence type="ECO:0000256" key="11">
    <source>
        <dbReference type="ARBA" id="ARBA00093621"/>
    </source>
</evidence>
<dbReference type="CDD" id="cd04694">
    <property type="entry name" value="NUDIX_Nudt17"/>
    <property type="match status" value="1"/>
</dbReference>
<feature type="region of interest" description="Disordered" evidence="13">
    <location>
        <begin position="1"/>
        <end position="21"/>
    </location>
</feature>
<dbReference type="GO" id="GO:0046872">
    <property type="term" value="F:metal ion binding"/>
    <property type="evidence" value="ECO:0007669"/>
    <property type="project" value="UniProtKB-KW"/>
</dbReference>
<evidence type="ECO:0000256" key="6">
    <source>
        <dbReference type="ARBA" id="ARBA00022842"/>
    </source>
</evidence>
<evidence type="ECO:0000256" key="3">
    <source>
        <dbReference type="ARBA" id="ARBA00005582"/>
    </source>
</evidence>
<keyword evidence="7" id="KW-0464">Manganese</keyword>
<dbReference type="GO" id="GO:0006742">
    <property type="term" value="P:NADP+ catabolic process"/>
    <property type="evidence" value="ECO:0007669"/>
    <property type="project" value="TreeGrafter"/>
</dbReference>
<feature type="domain" description="Nudix hydrolase" evidence="14">
    <location>
        <begin position="41"/>
        <end position="183"/>
    </location>
</feature>
<dbReference type="Gene3D" id="3.90.79.10">
    <property type="entry name" value="Nucleoside Triphosphate Pyrophosphohydrolase"/>
    <property type="match status" value="1"/>
</dbReference>
<keyword evidence="16" id="KW-1185">Reference proteome</keyword>
<dbReference type="Proteomes" id="UP000574691">
    <property type="component" value="Unassembled WGS sequence"/>
</dbReference>
<dbReference type="PANTHER" id="PTHR42904">
    <property type="entry name" value="NUDIX HYDROLASE, NUDC SUBFAMILY"/>
    <property type="match status" value="1"/>
</dbReference>
<comment type="catalytic activity">
    <reaction evidence="9">
        <text>a 5'-end (N(7)-methyl 5'-triphosphoguanosine)-ribonucleoside in mRNA + H2O = N(7)-methyl-GDP + a 5'-end phospho-ribonucleoside in mRNA + 2 H(+)</text>
        <dbReference type="Rhea" id="RHEA:67484"/>
        <dbReference type="Rhea" id="RHEA-COMP:15692"/>
        <dbReference type="Rhea" id="RHEA-COMP:17167"/>
        <dbReference type="ChEBI" id="CHEBI:15377"/>
        <dbReference type="ChEBI" id="CHEBI:15378"/>
        <dbReference type="ChEBI" id="CHEBI:63714"/>
        <dbReference type="ChEBI" id="CHEBI:138282"/>
        <dbReference type="ChEBI" id="CHEBI:156461"/>
        <dbReference type="EC" id="3.6.1.62"/>
    </reaction>
</comment>
<dbReference type="SUPFAM" id="SSF55811">
    <property type="entry name" value="Nudix"/>
    <property type="match status" value="1"/>
</dbReference>